<evidence type="ECO:0000313" key="5">
    <source>
        <dbReference type="EMBL" id="APZ33345.1"/>
    </source>
</evidence>
<dbReference type="PROSITE" id="PS51118">
    <property type="entry name" value="HTH_HXLR"/>
    <property type="match status" value="1"/>
</dbReference>
<organism evidence="5 6">
    <name type="scientific">Microbacterium aurum</name>
    <dbReference type="NCBI Taxonomy" id="36805"/>
    <lineage>
        <taxon>Bacteria</taxon>
        <taxon>Bacillati</taxon>
        <taxon>Actinomycetota</taxon>
        <taxon>Actinomycetes</taxon>
        <taxon>Micrococcales</taxon>
        <taxon>Microbacteriaceae</taxon>
        <taxon>Microbacterium</taxon>
    </lineage>
</organism>
<evidence type="ECO:0000313" key="6">
    <source>
        <dbReference type="Proteomes" id="UP000187185"/>
    </source>
</evidence>
<dbReference type="Pfam" id="PF01638">
    <property type="entry name" value="HxlR"/>
    <property type="match status" value="1"/>
</dbReference>
<dbReference type="InterPro" id="IPR002577">
    <property type="entry name" value="HTH_HxlR"/>
</dbReference>
<accession>A0A1P8U5G1</accession>
<dbReference type="KEGG" id="maur:BOH66_02880"/>
<dbReference type="SUPFAM" id="SSF46785">
    <property type="entry name" value="Winged helix' DNA-binding domain"/>
    <property type="match status" value="1"/>
</dbReference>
<dbReference type="PANTHER" id="PTHR33204">
    <property type="entry name" value="TRANSCRIPTIONAL REGULATOR, MARR FAMILY"/>
    <property type="match status" value="1"/>
</dbReference>
<dbReference type="Gene3D" id="1.10.10.10">
    <property type="entry name" value="Winged helix-like DNA-binding domain superfamily/Winged helix DNA-binding domain"/>
    <property type="match status" value="1"/>
</dbReference>
<name>A0A1P8U5G1_9MICO</name>
<sequence>MTQLEPGGLDVTVGRSACPINLAVELLGDRWSIVVLRDLTFRGPLCFREILTGSMEGIATNILTSRLNKLVAAGMLTRHEDEHHRQKVRYHLTEAAIDFVPVLTAIGAWGNRWLPADPELGDAAATLDSGGPRLQGQFMRELRHEHLEGHQLDFDSLRQRLLQS</sequence>
<protein>
    <submittedName>
        <fullName evidence="5">Transcriptional regulator</fullName>
    </submittedName>
</protein>
<evidence type="ECO:0000256" key="2">
    <source>
        <dbReference type="ARBA" id="ARBA00023125"/>
    </source>
</evidence>
<dbReference type="InterPro" id="IPR036390">
    <property type="entry name" value="WH_DNA-bd_sf"/>
</dbReference>
<dbReference type="RefSeq" id="WP_076689118.1">
    <property type="nucleotide sequence ID" value="NZ_CP018762.1"/>
</dbReference>
<reference evidence="5 6" key="1">
    <citation type="submission" date="2016-12" db="EMBL/GenBank/DDBJ databases">
        <title>Complete genome sequence of Microbacterium aurum KACC 15219.</title>
        <authorList>
            <person name="Jung Y."/>
            <person name="Shin J.-H."/>
            <person name="Lee Y.-J."/>
            <person name="Yi H."/>
            <person name="Bahn Y.-S."/>
            <person name="Kim J.F."/>
            <person name="Lee D.-W."/>
        </authorList>
    </citation>
    <scope>NUCLEOTIDE SEQUENCE [LARGE SCALE GENOMIC DNA]</scope>
    <source>
        <strain evidence="5 6">KACC 15219</strain>
    </source>
</reference>
<dbReference type="PANTHER" id="PTHR33204:SF18">
    <property type="entry name" value="TRANSCRIPTIONAL REGULATORY PROTEIN"/>
    <property type="match status" value="1"/>
</dbReference>
<evidence type="ECO:0000256" key="3">
    <source>
        <dbReference type="ARBA" id="ARBA00023163"/>
    </source>
</evidence>
<keyword evidence="3" id="KW-0804">Transcription</keyword>
<dbReference type="GO" id="GO:0003677">
    <property type="term" value="F:DNA binding"/>
    <property type="evidence" value="ECO:0007669"/>
    <property type="project" value="UniProtKB-KW"/>
</dbReference>
<dbReference type="OrthoDB" id="9792527at2"/>
<proteinExistence type="predicted"/>
<gene>
    <name evidence="5" type="ORF">BOH66_02880</name>
</gene>
<evidence type="ECO:0000259" key="4">
    <source>
        <dbReference type="PROSITE" id="PS51118"/>
    </source>
</evidence>
<keyword evidence="1" id="KW-0805">Transcription regulation</keyword>
<dbReference type="InterPro" id="IPR036388">
    <property type="entry name" value="WH-like_DNA-bd_sf"/>
</dbReference>
<dbReference type="EMBL" id="CP018762">
    <property type="protein sequence ID" value="APZ33345.1"/>
    <property type="molecule type" value="Genomic_DNA"/>
</dbReference>
<keyword evidence="6" id="KW-1185">Reference proteome</keyword>
<dbReference type="AlphaFoldDB" id="A0A1P8U5G1"/>
<dbReference type="STRING" id="36805.BOH66_02880"/>
<evidence type="ECO:0000256" key="1">
    <source>
        <dbReference type="ARBA" id="ARBA00023015"/>
    </source>
</evidence>
<dbReference type="Proteomes" id="UP000187185">
    <property type="component" value="Chromosome"/>
</dbReference>
<keyword evidence="2" id="KW-0238">DNA-binding</keyword>
<feature type="domain" description="HTH hxlR-type" evidence="4">
    <location>
        <begin position="18"/>
        <end position="118"/>
    </location>
</feature>